<dbReference type="SUPFAM" id="SSF90123">
    <property type="entry name" value="ABC transporter transmembrane region"/>
    <property type="match status" value="2"/>
</dbReference>
<comment type="catalytic activity">
    <reaction evidence="12">
        <text>leukotriene C4(in) + ATP + H2O = leukotriene C4(out) + ADP + phosphate + H(+)</text>
        <dbReference type="Rhea" id="RHEA:38963"/>
        <dbReference type="ChEBI" id="CHEBI:15377"/>
        <dbReference type="ChEBI" id="CHEBI:15378"/>
        <dbReference type="ChEBI" id="CHEBI:30616"/>
        <dbReference type="ChEBI" id="CHEBI:43474"/>
        <dbReference type="ChEBI" id="CHEBI:57973"/>
        <dbReference type="ChEBI" id="CHEBI:456216"/>
    </reaction>
    <physiologicalReaction direction="left-to-right" evidence="12">
        <dbReference type="Rhea" id="RHEA:38964"/>
    </physiologicalReaction>
</comment>
<dbReference type="GO" id="GO:0015431">
    <property type="term" value="F:ABC-type glutathione S-conjugate transporter activity"/>
    <property type="evidence" value="ECO:0007669"/>
    <property type="project" value="UniProtKB-EC"/>
</dbReference>
<keyword evidence="6" id="KW-0547">Nucleotide-binding</keyword>
<dbReference type="PANTHER" id="PTHR24223:SF330">
    <property type="entry name" value="ATP-BINDING CASSETTE SUB-FAMILY C MEMBER 10"/>
    <property type="match status" value="1"/>
</dbReference>
<feature type="transmembrane region" description="Helical" evidence="15">
    <location>
        <begin position="357"/>
        <end position="378"/>
    </location>
</feature>
<comment type="catalytic activity">
    <reaction evidence="14">
        <text>an S-substituted glutathione(in) + ATP + H2O = an S-substituted glutathione(out) + ADP + phosphate + H(+)</text>
        <dbReference type="Rhea" id="RHEA:19121"/>
        <dbReference type="ChEBI" id="CHEBI:15377"/>
        <dbReference type="ChEBI" id="CHEBI:15378"/>
        <dbReference type="ChEBI" id="CHEBI:30616"/>
        <dbReference type="ChEBI" id="CHEBI:43474"/>
        <dbReference type="ChEBI" id="CHEBI:90779"/>
        <dbReference type="ChEBI" id="CHEBI:456216"/>
        <dbReference type="EC" id="7.6.2.3"/>
    </reaction>
    <physiologicalReaction direction="left-to-right" evidence="14">
        <dbReference type="Rhea" id="RHEA:19122"/>
    </physiologicalReaction>
</comment>
<dbReference type="Proteomes" id="UP000314986">
    <property type="component" value="Unassembled WGS sequence"/>
</dbReference>
<comment type="similarity">
    <text evidence="2">Belongs to the ABC transporter superfamily. ABCC family. Conjugate transporter (TC 3.A.1.208) subfamily.</text>
</comment>
<protein>
    <submittedName>
        <fullName evidence="18">ATP-binding cassette, sub-family C (CFTR/MRP), member 10</fullName>
    </submittedName>
</protein>
<evidence type="ECO:0000256" key="12">
    <source>
        <dbReference type="ARBA" id="ARBA00047523"/>
    </source>
</evidence>
<evidence type="ECO:0000256" key="6">
    <source>
        <dbReference type="ARBA" id="ARBA00022741"/>
    </source>
</evidence>
<feature type="transmembrane region" description="Helical" evidence="15">
    <location>
        <begin position="548"/>
        <end position="569"/>
    </location>
</feature>
<accession>A0A4W3JVD4</accession>
<dbReference type="Gene3D" id="1.20.1560.10">
    <property type="entry name" value="ABC transporter type 1, transmembrane domain"/>
    <property type="match status" value="2"/>
</dbReference>
<dbReference type="PROSITE" id="PS50929">
    <property type="entry name" value="ABC_TM1F"/>
    <property type="match status" value="2"/>
</dbReference>
<evidence type="ECO:0000256" key="15">
    <source>
        <dbReference type="SAM" id="Phobius"/>
    </source>
</evidence>
<dbReference type="FunFam" id="1.20.1560.10:FF:000037">
    <property type="entry name" value="ATP-binding cassette subfamily C member 10"/>
    <property type="match status" value="1"/>
</dbReference>
<dbReference type="InterPro" id="IPR003439">
    <property type="entry name" value="ABC_transporter-like_ATP-bd"/>
</dbReference>
<dbReference type="GO" id="GO:0008559">
    <property type="term" value="F:ABC-type xenobiotic transporter activity"/>
    <property type="evidence" value="ECO:0007669"/>
    <property type="project" value="UniProtKB-EC"/>
</dbReference>
<dbReference type="GO" id="GO:0016323">
    <property type="term" value="C:basolateral plasma membrane"/>
    <property type="evidence" value="ECO:0007669"/>
    <property type="project" value="UniProtKB-ARBA"/>
</dbReference>
<dbReference type="PROSITE" id="PS50893">
    <property type="entry name" value="ABC_TRANSPORTER_2"/>
    <property type="match status" value="2"/>
</dbReference>
<dbReference type="CDD" id="cd03244">
    <property type="entry name" value="ABCC_MRP_domain2"/>
    <property type="match status" value="1"/>
</dbReference>
<feature type="transmembrane region" description="Helical" evidence="15">
    <location>
        <begin position="581"/>
        <end position="599"/>
    </location>
</feature>
<evidence type="ECO:0000256" key="9">
    <source>
        <dbReference type="ARBA" id="ARBA00022989"/>
    </source>
</evidence>
<feature type="domain" description="ABC transmembrane type-1" evidence="17">
    <location>
        <begin position="920"/>
        <end position="1234"/>
    </location>
</feature>
<proteinExistence type="inferred from homology"/>
<dbReference type="InterPro" id="IPR011527">
    <property type="entry name" value="ABC1_TM_dom"/>
</dbReference>
<evidence type="ECO:0000256" key="5">
    <source>
        <dbReference type="ARBA" id="ARBA00022737"/>
    </source>
</evidence>
<dbReference type="InterPro" id="IPR036640">
    <property type="entry name" value="ABC1_TM_sf"/>
</dbReference>
<dbReference type="Pfam" id="PF00664">
    <property type="entry name" value="ABC_membrane"/>
    <property type="match status" value="2"/>
</dbReference>
<dbReference type="GO" id="GO:0016887">
    <property type="term" value="F:ATP hydrolysis activity"/>
    <property type="evidence" value="ECO:0007669"/>
    <property type="project" value="InterPro"/>
</dbReference>
<keyword evidence="5" id="KW-0677">Repeat</keyword>
<evidence type="ECO:0000256" key="7">
    <source>
        <dbReference type="ARBA" id="ARBA00022840"/>
    </source>
</evidence>
<dbReference type="Gene3D" id="3.40.50.300">
    <property type="entry name" value="P-loop containing nucleotide triphosphate hydrolases"/>
    <property type="match status" value="2"/>
</dbReference>
<evidence type="ECO:0000256" key="2">
    <source>
        <dbReference type="ARBA" id="ARBA00009726"/>
    </source>
</evidence>
<feature type="transmembrane region" description="Helical" evidence="15">
    <location>
        <begin position="92"/>
        <end position="116"/>
    </location>
</feature>
<sequence>MADFLATLCHTDVDNPFPVLINGGLSHCFNLLVLSVLPHSFLACISACYLGTARGSVWCGWRCRITASFLLALLFLMDVLVVVAWTPDLATLWLEVLAGLVSALAWLVHGMAAVTLSRLPLGSQWGPVPLGCLPLLPIPTLIITLVSDCRLGYLSWDWDSPPPAILRSALVCIELSLLFIYLLAFIISCLRAGELVEGVSEREPLLPRAGYPEGRPVEEDGAGCLSRLFYLWLNPMMERGRSGELSRPCDVCLLPPALEIRQVEERMAECWQRCRGASWVSAGQGDPSKSWRGLEQPEVAPSLVEQEELCLLSVFHRAFGRRYYMLGLLKLMASMLGFVGPLLLSCLVTYMESDSQPVSLGFAYALGLCLSTLTAAFLSNQFSYQVLKVSLEARAAMVCAVYRKALRVNATTLSSFTTGEIVNFMSTDTERLMNFFPSFHELWSLPLTFAVTLYLLHLQVGVAFLGGLGVAILLVPLNKVIASKIIQSTSDMLQHKDARVKLMTEILFGIRVLKFYTWEKHFISMVQSCRKKELSCIKVINYLDAVCVYTWAALPVVISILTFMTYVLLGHKLTAPKVFTTLALVEMLIMPLNNFPWILNGILEAKVSLERIQRFLKLSDQDLSSYYTTSTELCESALCALSALFGNDPIVDIEAVGHRGSLELCNLNLRVKQGALVGVLGKVGCGKSSLLAAITGEINRYLSVSVLERGFGLTTQEAWIQHMTIQDNILFGKEFDAKRYHDVIEACALSEDLNMLPAGDQTEVGENGITLSGGQKARIALARAVYMDQDLYLLDDPLAAVDSDVAGHLMEQCIMGILKDKTRILCTHRAEFLNKADVLVLMDNGRIIRADTPAEILPLVQATSKSAMKGSAIVVEEEAYDIVCTDSVQVSEEDKKVGAVTLRVYSAYWHAVGCCLAFSILVSLLLMQASRNVSDWWLSNWISNLQHQSNMSGNGSSTSSSTFPHLLLFYSNLFISPVTVGGNLSSQVKFYLTVYGCIAASNTVFTALRAFLFAYSAIRAATTIHNKLLKQVLKATVTFFDMTPVGRIVNRFSSDLYCMDDTLPFILNIFLANLFGLLGTVIVIIYGLPWIVLMLLPLAALYFHIQRYYRCTSRELKRLSSLSLSSIYTQFSETLTGLSTIRASRAMDRFEWENASRLETNQRCLFASGTAIQWLDIRLQMVGVAVVTAIAAIAVIEHQMKVGDPGLVGLALSYALSITNVLSGLVSNFTQTEMQMVSVERIEEYSTEIPTEPQHSTLQVPDTWPAQGLVEFRDVVLRYRPGLPRALNRVNFQIRVGERVGIVGRTGSGKSSMFLALFRMVELSEGQILIDGIDTKAVSLEELRSRLAIIPQDAFLFSGSVRENLDPLGRHTEQQLLRVLKQCHLLQLVNRMGGLGAELGEKGRNLSAGQKQLVCLARALLTQAKVLCIDEATASVDQRTDQLLQQTIREEFADKTVLTIAHRLNTVMDSDRVLVMQAGRVKEFDSPLVLSQKQNSHFYQLLHCAIQM</sequence>
<evidence type="ECO:0000256" key="13">
    <source>
        <dbReference type="ARBA" id="ARBA00047576"/>
    </source>
</evidence>
<name>A0A4W3JVD4_CALMI</name>
<feature type="transmembrane region" description="Helical" evidence="15">
    <location>
        <begin position="29"/>
        <end position="53"/>
    </location>
</feature>
<evidence type="ECO:0000256" key="1">
    <source>
        <dbReference type="ARBA" id="ARBA00004141"/>
    </source>
</evidence>
<keyword evidence="19" id="KW-1185">Reference proteome</keyword>
<keyword evidence="9 15" id="KW-1133">Transmembrane helix</keyword>
<gene>
    <name evidence="18" type="primary">abcc10</name>
</gene>
<dbReference type="SMART" id="SM00382">
    <property type="entry name" value="AAA"/>
    <property type="match status" value="2"/>
</dbReference>
<dbReference type="InterPro" id="IPR027417">
    <property type="entry name" value="P-loop_NTPase"/>
</dbReference>
<reference evidence="18" key="4">
    <citation type="submission" date="2025-08" db="UniProtKB">
        <authorList>
            <consortium name="Ensembl"/>
        </authorList>
    </citation>
    <scope>IDENTIFICATION</scope>
</reference>
<dbReference type="Pfam" id="PF00005">
    <property type="entry name" value="ABC_tran"/>
    <property type="match status" value="2"/>
</dbReference>
<evidence type="ECO:0000256" key="11">
    <source>
        <dbReference type="ARBA" id="ARBA00034018"/>
    </source>
</evidence>
<reference evidence="19" key="3">
    <citation type="journal article" date="2014" name="Nature">
        <title>Elephant shark genome provides unique insights into gnathostome evolution.</title>
        <authorList>
            <consortium name="International Elephant Shark Genome Sequencing Consortium"/>
            <person name="Venkatesh B."/>
            <person name="Lee A.P."/>
            <person name="Ravi V."/>
            <person name="Maurya A.K."/>
            <person name="Lian M.M."/>
            <person name="Swann J.B."/>
            <person name="Ohta Y."/>
            <person name="Flajnik M.F."/>
            <person name="Sutoh Y."/>
            <person name="Kasahara M."/>
            <person name="Hoon S."/>
            <person name="Gangu V."/>
            <person name="Roy S.W."/>
            <person name="Irimia M."/>
            <person name="Korzh V."/>
            <person name="Kondrychyn I."/>
            <person name="Lim Z.W."/>
            <person name="Tay B.H."/>
            <person name="Tohari S."/>
            <person name="Kong K.W."/>
            <person name="Ho S."/>
            <person name="Lorente-Galdos B."/>
            <person name="Quilez J."/>
            <person name="Marques-Bonet T."/>
            <person name="Raney B.J."/>
            <person name="Ingham P.W."/>
            <person name="Tay A."/>
            <person name="Hillier L.W."/>
            <person name="Minx P."/>
            <person name="Boehm T."/>
            <person name="Wilson R.K."/>
            <person name="Brenner S."/>
            <person name="Warren W.C."/>
        </authorList>
    </citation>
    <scope>NUCLEOTIDE SEQUENCE [LARGE SCALE GENOMIC DNA]</scope>
</reference>
<evidence type="ECO:0000256" key="3">
    <source>
        <dbReference type="ARBA" id="ARBA00022448"/>
    </source>
</evidence>
<evidence type="ECO:0000256" key="4">
    <source>
        <dbReference type="ARBA" id="ARBA00022692"/>
    </source>
</evidence>
<feature type="domain" description="ABC transmembrane type-1" evidence="17">
    <location>
        <begin position="328"/>
        <end position="604"/>
    </location>
</feature>
<dbReference type="PROSITE" id="PS00211">
    <property type="entry name" value="ABC_TRANSPORTER_1"/>
    <property type="match status" value="2"/>
</dbReference>
<feature type="domain" description="ABC transporter" evidence="16">
    <location>
        <begin position="1270"/>
        <end position="1503"/>
    </location>
</feature>
<dbReference type="SUPFAM" id="SSF52540">
    <property type="entry name" value="P-loop containing nucleoside triphosphate hydrolases"/>
    <property type="match status" value="2"/>
</dbReference>
<feature type="transmembrane region" description="Helical" evidence="15">
    <location>
        <begin position="128"/>
        <end position="146"/>
    </location>
</feature>
<organism evidence="18 19">
    <name type="scientific">Callorhinchus milii</name>
    <name type="common">Ghost shark</name>
    <dbReference type="NCBI Taxonomy" id="7868"/>
    <lineage>
        <taxon>Eukaryota</taxon>
        <taxon>Metazoa</taxon>
        <taxon>Chordata</taxon>
        <taxon>Craniata</taxon>
        <taxon>Vertebrata</taxon>
        <taxon>Chondrichthyes</taxon>
        <taxon>Holocephali</taxon>
        <taxon>Chimaeriformes</taxon>
        <taxon>Callorhinchidae</taxon>
        <taxon>Callorhinchus</taxon>
    </lineage>
</organism>
<evidence type="ECO:0000313" key="18">
    <source>
        <dbReference type="Ensembl" id="ENSCMIP00000042133.1"/>
    </source>
</evidence>
<feature type="transmembrane region" description="Helical" evidence="15">
    <location>
        <begin position="331"/>
        <end position="351"/>
    </location>
</feature>
<dbReference type="GO" id="GO:0005524">
    <property type="term" value="F:ATP binding"/>
    <property type="evidence" value="ECO:0007669"/>
    <property type="project" value="UniProtKB-KW"/>
</dbReference>
<evidence type="ECO:0000313" key="19">
    <source>
        <dbReference type="Proteomes" id="UP000314986"/>
    </source>
</evidence>
<evidence type="ECO:0000256" key="10">
    <source>
        <dbReference type="ARBA" id="ARBA00023136"/>
    </source>
</evidence>
<dbReference type="CDD" id="cd03250">
    <property type="entry name" value="ABCC_MRP_domain1"/>
    <property type="match status" value="1"/>
</dbReference>
<feature type="transmembrane region" description="Helical" evidence="15">
    <location>
        <begin position="462"/>
        <end position="481"/>
    </location>
</feature>
<comment type="subcellular location">
    <subcellularLocation>
        <location evidence="1">Membrane</location>
        <topology evidence="1">Multi-pass membrane protein</topology>
    </subcellularLocation>
</comment>
<feature type="transmembrane region" description="Helical" evidence="15">
    <location>
        <begin position="65"/>
        <end position="86"/>
    </location>
</feature>
<feature type="transmembrane region" description="Helical" evidence="15">
    <location>
        <begin position="990"/>
        <end position="1018"/>
    </location>
</feature>
<dbReference type="InterPro" id="IPR017871">
    <property type="entry name" value="ABC_transporter-like_CS"/>
</dbReference>
<comment type="catalytic activity">
    <reaction evidence="13">
        <text>17beta-estradiol 17-O-(beta-D-glucuronate)(in) + ATP + H2O = 17beta-estradiol 17-O-(beta-D-glucuronate)(out) + ADP + phosphate + H(+)</text>
        <dbReference type="Rhea" id="RHEA:60128"/>
        <dbReference type="ChEBI" id="CHEBI:15377"/>
        <dbReference type="ChEBI" id="CHEBI:15378"/>
        <dbReference type="ChEBI" id="CHEBI:30616"/>
        <dbReference type="ChEBI" id="CHEBI:43474"/>
        <dbReference type="ChEBI" id="CHEBI:82961"/>
        <dbReference type="ChEBI" id="CHEBI:456216"/>
    </reaction>
    <physiologicalReaction direction="left-to-right" evidence="13">
        <dbReference type="Rhea" id="RHEA:60129"/>
    </physiologicalReaction>
</comment>
<feature type="transmembrane region" description="Helical" evidence="15">
    <location>
        <begin position="966"/>
        <end position="984"/>
    </location>
</feature>
<reference evidence="19" key="1">
    <citation type="journal article" date="2006" name="Science">
        <title>Ancient noncoding elements conserved in the human genome.</title>
        <authorList>
            <person name="Venkatesh B."/>
            <person name="Kirkness E.F."/>
            <person name="Loh Y.H."/>
            <person name="Halpern A.L."/>
            <person name="Lee A.P."/>
            <person name="Johnson J."/>
            <person name="Dandona N."/>
            <person name="Viswanathan L.D."/>
            <person name="Tay A."/>
            <person name="Venter J.C."/>
            <person name="Strausberg R.L."/>
            <person name="Brenner S."/>
        </authorList>
    </citation>
    <scope>NUCLEOTIDE SEQUENCE [LARGE SCALE GENOMIC DNA]</scope>
</reference>
<feature type="domain" description="ABC transporter" evidence="16">
    <location>
        <begin position="648"/>
        <end position="869"/>
    </location>
</feature>
<keyword evidence="7" id="KW-0067">ATP-binding</keyword>
<evidence type="ECO:0000256" key="14">
    <source>
        <dbReference type="ARBA" id="ARBA00048007"/>
    </source>
</evidence>
<reference evidence="18" key="5">
    <citation type="submission" date="2025-09" db="UniProtKB">
        <authorList>
            <consortium name="Ensembl"/>
        </authorList>
    </citation>
    <scope>IDENTIFICATION</scope>
</reference>
<dbReference type="CDD" id="cd18598">
    <property type="entry name" value="ABC_6TM_MRP7_D1_like"/>
    <property type="match status" value="1"/>
</dbReference>
<dbReference type="Ensembl" id="ENSCMIT00000042734.1">
    <property type="protein sequence ID" value="ENSCMIP00000042133.1"/>
    <property type="gene ID" value="ENSCMIG00000017462.1"/>
</dbReference>
<comment type="catalytic activity">
    <reaction evidence="11">
        <text>ATP + H2O + xenobioticSide 1 = ADP + phosphate + xenobioticSide 2.</text>
        <dbReference type="EC" id="7.6.2.2"/>
    </reaction>
</comment>
<evidence type="ECO:0000259" key="16">
    <source>
        <dbReference type="PROSITE" id="PS50893"/>
    </source>
</evidence>
<dbReference type="InterPro" id="IPR003593">
    <property type="entry name" value="AAA+_ATPase"/>
</dbReference>
<keyword evidence="10 15" id="KW-0472">Membrane</keyword>
<keyword evidence="3" id="KW-0813">Transport</keyword>
<dbReference type="FunFam" id="3.40.50.300:FF:000163">
    <property type="entry name" value="Multidrug resistance-associated protein member 4"/>
    <property type="match status" value="1"/>
</dbReference>
<dbReference type="GeneTree" id="ENSGT00940000164531"/>
<feature type="transmembrane region" description="Helical" evidence="15">
    <location>
        <begin position="1065"/>
        <end position="1085"/>
    </location>
</feature>
<feature type="transmembrane region" description="Helical" evidence="15">
    <location>
        <begin position="1208"/>
        <end position="1226"/>
    </location>
</feature>
<evidence type="ECO:0000259" key="17">
    <source>
        <dbReference type="PROSITE" id="PS50929"/>
    </source>
</evidence>
<dbReference type="InterPro" id="IPR050173">
    <property type="entry name" value="ABC_transporter_C-like"/>
</dbReference>
<feature type="transmembrane region" description="Helical" evidence="15">
    <location>
        <begin position="166"/>
        <end position="187"/>
    </location>
</feature>
<evidence type="ECO:0000256" key="8">
    <source>
        <dbReference type="ARBA" id="ARBA00022967"/>
    </source>
</evidence>
<keyword evidence="4 15" id="KW-0812">Transmembrane</keyword>
<keyword evidence="8" id="KW-1278">Translocase</keyword>
<dbReference type="CDD" id="cd18605">
    <property type="entry name" value="ABC_6TM_MRP7_D2_like"/>
    <property type="match status" value="1"/>
</dbReference>
<reference evidence="19" key="2">
    <citation type="journal article" date="2007" name="PLoS Biol.">
        <title>Survey sequencing and comparative analysis of the elephant shark (Callorhinchus milii) genome.</title>
        <authorList>
            <person name="Venkatesh B."/>
            <person name="Kirkness E.F."/>
            <person name="Loh Y.H."/>
            <person name="Halpern A.L."/>
            <person name="Lee A.P."/>
            <person name="Johnson J."/>
            <person name="Dandona N."/>
            <person name="Viswanathan L.D."/>
            <person name="Tay A."/>
            <person name="Venter J.C."/>
            <person name="Strausberg R.L."/>
            <person name="Brenner S."/>
        </authorList>
    </citation>
    <scope>NUCLEOTIDE SEQUENCE [LARGE SCALE GENOMIC DNA]</scope>
</reference>
<feature type="transmembrane region" description="Helical" evidence="15">
    <location>
        <begin position="1177"/>
        <end position="1196"/>
    </location>
</feature>
<dbReference type="PANTHER" id="PTHR24223">
    <property type="entry name" value="ATP-BINDING CASSETTE SUB-FAMILY C"/>
    <property type="match status" value="1"/>
</dbReference>
<feature type="transmembrane region" description="Helical" evidence="15">
    <location>
        <begin position="907"/>
        <end position="927"/>
    </location>
</feature>
<dbReference type="FunFam" id="3.40.50.300:FF:000997">
    <property type="entry name" value="Multidrug resistance-associated protein 1"/>
    <property type="match status" value="1"/>
</dbReference>